<dbReference type="OrthoDB" id="9872223at2"/>
<dbReference type="AlphaFoldDB" id="A0A0F4LB35"/>
<feature type="compositionally biased region" description="Polar residues" evidence="1">
    <location>
        <begin position="363"/>
        <end position="389"/>
    </location>
</feature>
<feature type="compositionally biased region" description="Polar residues" evidence="1">
    <location>
        <begin position="339"/>
        <end position="351"/>
    </location>
</feature>
<gene>
    <name evidence="2" type="ORF">JF74_19720</name>
</gene>
<dbReference type="RefSeq" id="WP_046325880.1">
    <property type="nucleotide sequence ID" value="NZ_JBHTMT010000007.1"/>
</dbReference>
<dbReference type="EMBL" id="JXLI01000019">
    <property type="protein sequence ID" value="KJY54786.1"/>
    <property type="molecule type" value="Genomic_DNA"/>
</dbReference>
<feature type="compositionally biased region" description="Polar residues" evidence="1">
    <location>
        <begin position="131"/>
        <end position="147"/>
    </location>
</feature>
<feature type="region of interest" description="Disordered" evidence="1">
    <location>
        <begin position="131"/>
        <end position="152"/>
    </location>
</feature>
<protein>
    <submittedName>
        <fullName evidence="2">Uncharacterized protein</fullName>
    </submittedName>
</protein>
<dbReference type="Proteomes" id="UP000033531">
    <property type="component" value="Unassembled WGS sequence"/>
</dbReference>
<reference evidence="2 3" key="1">
    <citation type="submission" date="2015-01" db="EMBL/GenBank/DDBJ databases">
        <title>Comparative genomics of the lactic acid bacteria isolated from the honey bee gut.</title>
        <authorList>
            <person name="Ellegaard K.M."/>
            <person name="Tamarit D."/>
            <person name="Javelind E."/>
            <person name="Olofsson T."/>
            <person name="Andersson S.G."/>
            <person name="Vasquez A."/>
        </authorList>
    </citation>
    <scope>NUCLEOTIDE SEQUENCE [LARGE SCALE GENOMIC DNA]</scope>
    <source>
        <strain evidence="2 3">Hma8</strain>
        <plasmid evidence="2">pHma8p1</plasmid>
    </source>
</reference>
<sequence>MNISKNVSVTSSTLAALGGITVIAHTPSFGIIAHADETHAQDTEKDPSVGDNNVQDSTQVSTIDDAYNDIKGDMEYDTNPSQHISIPFEYDTPAHAAQSWEHRKDTEIEPGTENTQTDWNIATGTNGHAASDTSANVTGDSSENKFNPGNRINYLGDKSSSVRENWVQIEKNNQVYDDFINGYGPYWGPIYWSWYCGGYYPNSSTLGTTIIDNNNNNNNDNSNNDNVINNAVFSREKTKKDKTSNYCYQNGTNSSNLSHHKELTLNFSQLSSSFEDKSKSINSSGGQLPSENSVLGAYGKRIEDTKSDNSKNRIFKNLGIVTDRNEELIHKSCKDNRSLSEQINSHNNSETYTDEDYKKEESNNNLPNTSGLTDKSLGSTNNSLPQTGNIEKVQKSSVLGAGLIATTLFSMGLTKINNLKGD</sequence>
<keyword evidence="2" id="KW-0614">Plasmid</keyword>
<dbReference type="PATRIC" id="fig|1218507.3.peg.122"/>
<comment type="caution">
    <text evidence="2">The sequence shown here is derived from an EMBL/GenBank/DDBJ whole genome shotgun (WGS) entry which is preliminary data.</text>
</comment>
<proteinExistence type="predicted"/>
<name>A0A0F4LB35_9LACO</name>
<evidence type="ECO:0000256" key="1">
    <source>
        <dbReference type="SAM" id="MobiDB-lite"/>
    </source>
</evidence>
<feature type="region of interest" description="Disordered" evidence="1">
    <location>
        <begin position="339"/>
        <end position="389"/>
    </location>
</feature>
<organism evidence="2 3">
    <name type="scientific">Lactobacillus melliventris</name>
    <dbReference type="NCBI Taxonomy" id="1218507"/>
    <lineage>
        <taxon>Bacteria</taxon>
        <taxon>Bacillati</taxon>
        <taxon>Bacillota</taxon>
        <taxon>Bacilli</taxon>
        <taxon>Lactobacillales</taxon>
        <taxon>Lactobacillaceae</taxon>
        <taxon>Lactobacillus</taxon>
    </lineage>
</organism>
<geneLocation type="plasmid" evidence="2">
    <name>pHma8p1</name>
</geneLocation>
<evidence type="ECO:0000313" key="2">
    <source>
        <dbReference type="EMBL" id="KJY54786.1"/>
    </source>
</evidence>
<accession>A0A0F4LB35</accession>
<dbReference type="HOGENOM" id="CLU_650182_0_0_9"/>
<evidence type="ECO:0000313" key="3">
    <source>
        <dbReference type="Proteomes" id="UP000033531"/>
    </source>
</evidence>